<evidence type="ECO:0000313" key="1">
    <source>
        <dbReference type="EMBL" id="KNC33042.1"/>
    </source>
</evidence>
<organism evidence="1 2">
    <name type="scientific">Lucilia cuprina</name>
    <name type="common">Green bottle fly</name>
    <name type="synonym">Australian sheep blowfly</name>
    <dbReference type="NCBI Taxonomy" id="7375"/>
    <lineage>
        <taxon>Eukaryota</taxon>
        <taxon>Metazoa</taxon>
        <taxon>Ecdysozoa</taxon>
        <taxon>Arthropoda</taxon>
        <taxon>Hexapoda</taxon>
        <taxon>Insecta</taxon>
        <taxon>Pterygota</taxon>
        <taxon>Neoptera</taxon>
        <taxon>Endopterygota</taxon>
        <taxon>Diptera</taxon>
        <taxon>Brachycera</taxon>
        <taxon>Muscomorpha</taxon>
        <taxon>Oestroidea</taxon>
        <taxon>Calliphoridae</taxon>
        <taxon>Luciliinae</taxon>
        <taxon>Lucilia</taxon>
    </lineage>
</organism>
<dbReference type="Proteomes" id="UP000037069">
    <property type="component" value="Unassembled WGS sequence"/>
</dbReference>
<dbReference type="EMBL" id="JRES01000240">
    <property type="protein sequence ID" value="KNC33042.1"/>
    <property type="molecule type" value="Genomic_DNA"/>
</dbReference>
<name>A0A0L0CLD4_LUCCU</name>
<protein>
    <submittedName>
        <fullName evidence="1">Uncharacterized protein</fullName>
    </submittedName>
</protein>
<proteinExistence type="predicted"/>
<keyword evidence="2" id="KW-1185">Reference proteome</keyword>
<reference evidence="1 2" key="1">
    <citation type="journal article" date="2015" name="Nat. Commun.">
        <title>Lucilia cuprina genome unlocks parasitic fly biology to underpin future interventions.</title>
        <authorList>
            <person name="Anstead C.A."/>
            <person name="Korhonen P.K."/>
            <person name="Young N.D."/>
            <person name="Hall R.S."/>
            <person name="Jex A.R."/>
            <person name="Murali S.C."/>
            <person name="Hughes D.S."/>
            <person name="Lee S.F."/>
            <person name="Perry T."/>
            <person name="Stroehlein A.J."/>
            <person name="Ansell B.R."/>
            <person name="Breugelmans B."/>
            <person name="Hofmann A."/>
            <person name="Qu J."/>
            <person name="Dugan S."/>
            <person name="Lee S.L."/>
            <person name="Chao H."/>
            <person name="Dinh H."/>
            <person name="Han Y."/>
            <person name="Doddapaneni H.V."/>
            <person name="Worley K.C."/>
            <person name="Muzny D.M."/>
            <person name="Ioannidis P."/>
            <person name="Waterhouse R.M."/>
            <person name="Zdobnov E.M."/>
            <person name="James P.J."/>
            <person name="Bagnall N.H."/>
            <person name="Kotze A.C."/>
            <person name="Gibbs R.A."/>
            <person name="Richards S."/>
            <person name="Batterham P."/>
            <person name="Gasser R.B."/>
        </authorList>
    </citation>
    <scope>NUCLEOTIDE SEQUENCE [LARGE SCALE GENOMIC DNA]</scope>
    <source>
        <strain evidence="1 2">LS</strain>
        <tissue evidence="1">Full body</tissue>
    </source>
</reference>
<accession>A0A0L0CLD4</accession>
<evidence type="ECO:0000313" key="2">
    <source>
        <dbReference type="Proteomes" id="UP000037069"/>
    </source>
</evidence>
<dbReference type="AlphaFoldDB" id="A0A0L0CLD4"/>
<sequence>MFVTHNNIGPIPTLKVHPICVVVKRQQWSEIRQQWSEIREVLKQSARILNQQFRSLDDYDDVIDANHDDKLKLLVSLSSVKKRFTSSLSILSSTTLSSSKLVIIVHYIKHIKSWGLNSTEALKLIKCYCSNRECARICFDDVLPSYRNNLLITTEFKSIDY</sequence>
<comment type="caution">
    <text evidence="1">The sequence shown here is derived from an EMBL/GenBank/DDBJ whole genome shotgun (WGS) entry which is preliminary data.</text>
</comment>
<gene>
    <name evidence="1" type="ORF">FF38_07162</name>
</gene>